<dbReference type="EMBL" id="CP071446">
    <property type="protein sequence ID" value="QTA37533.1"/>
    <property type="molecule type" value="Genomic_DNA"/>
</dbReference>
<dbReference type="InterPro" id="IPR029039">
    <property type="entry name" value="Flavoprotein-like_sf"/>
</dbReference>
<gene>
    <name evidence="3" type="ORF">JYK00_07300</name>
</gene>
<evidence type="ECO:0000313" key="3">
    <source>
        <dbReference type="EMBL" id="QTA37533.1"/>
    </source>
</evidence>
<sequence>MKILLTYSSRTGNTEKVAKAIYEVMPEGTTFKKMKTVDELLEQHDFIILGCWIDRGTANKEALEFIKKVKNKKVAFFFTLGAYPDSKHAKDSADRIRNLLKENNNEVLGEFYCQGKIDPKLTEKFKSLPLDHPHTMTPERLKRHEEAAKHPDEKDLSRAKETFINIVKKMQEIK</sequence>
<dbReference type="RefSeq" id="WP_207566258.1">
    <property type="nucleotide sequence ID" value="NZ_CP071446.1"/>
</dbReference>
<protein>
    <submittedName>
        <fullName evidence="3">Flavodoxin family protein</fullName>
    </submittedName>
</protein>
<dbReference type="Proteomes" id="UP000671862">
    <property type="component" value="Chromosome"/>
</dbReference>
<name>A0ABX7S8C4_9BACT</name>
<dbReference type="Pfam" id="PF12641">
    <property type="entry name" value="Flavodoxin_3"/>
    <property type="match status" value="1"/>
</dbReference>
<evidence type="ECO:0000259" key="2">
    <source>
        <dbReference type="Pfam" id="PF12641"/>
    </source>
</evidence>
<dbReference type="Gene3D" id="3.40.50.360">
    <property type="match status" value="1"/>
</dbReference>
<accession>A0ABX7S8C4</accession>
<evidence type="ECO:0000313" key="4">
    <source>
        <dbReference type="Proteomes" id="UP000671862"/>
    </source>
</evidence>
<dbReference type="PANTHER" id="PTHR38030">
    <property type="entry name" value="PROTOPORPHYRINOGEN IX DEHYDROGENASE [MENAQUINONE]"/>
    <property type="match status" value="1"/>
</dbReference>
<evidence type="ECO:0000256" key="1">
    <source>
        <dbReference type="SAM" id="MobiDB-lite"/>
    </source>
</evidence>
<dbReference type="InterPro" id="IPR052200">
    <property type="entry name" value="Protoporphyrinogen_IX_DH"/>
</dbReference>
<dbReference type="PANTHER" id="PTHR38030:SF2">
    <property type="entry name" value="PROTOPORPHYRINOGEN IX DEHYDROGENASE [QUINONE]"/>
    <property type="match status" value="1"/>
</dbReference>
<organism evidence="3 4">
    <name type="scientific">Thermosipho ferrireducens</name>
    <dbReference type="NCBI Taxonomy" id="2571116"/>
    <lineage>
        <taxon>Bacteria</taxon>
        <taxon>Thermotogati</taxon>
        <taxon>Thermotogota</taxon>
        <taxon>Thermotogae</taxon>
        <taxon>Thermotogales</taxon>
        <taxon>Fervidobacteriaceae</taxon>
        <taxon>Thermosipho</taxon>
    </lineage>
</organism>
<proteinExistence type="predicted"/>
<dbReference type="InterPro" id="IPR008254">
    <property type="entry name" value="Flavodoxin/NO_synth"/>
</dbReference>
<reference evidence="3 4" key="1">
    <citation type="submission" date="2021-03" db="EMBL/GenBank/DDBJ databases">
        <title>Thermosipho ferrireducens sp.nov., an anaerobic thermophilic iron-reducing bacterium isolated from a deep-sea hydrothermal sulfide deposits.</title>
        <authorList>
            <person name="Zeng X."/>
            <person name="Chen Y."/>
            <person name="Shao Z."/>
        </authorList>
    </citation>
    <scope>NUCLEOTIDE SEQUENCE [LARGE SCALE GENOMIC DNA]</scope>
    <source>
        <strain evidence="3 4">JL129W03</strain>
    </source>
</reference>
<feature type="domain" description="Flavodoxin-like" evidence="2">
    <location>
        <begin position="4"/>
        <end position="163"/>
    </location>
</feature>
<feature type="region of interest" description="Disordered" evidence="1">
    <location>
        <begin position="132"/>
        <end position="156"/>
    </location>
</feature>
<keyword evidence="4" id="KW-1185">Reference proteome</keyword>
<dbReference type="SUPFAM" id="SSF52218">
    <property type="entry name" value="Flavoproteins"/>
    <property type="match status" value="1"/>
</dbReference>